<dbReference type="GO" id="GO:0008273">
    <property type="term" value="F:calcium, potassium:sodium antiporter activity"/>
    <property type="evidence" value="ECO:0007669"/>
    <property type="project" value="TreeGrafter"/>
</dbReference>
<feature type="compositionally biased region" description="Polar residues" evidence="7">
    <location>
        <begin position="7"/>
        <end position="21"/>
    </location>
</feature>
<evidence type="ECO:0000256" key="2">
    <source>
        <dbReference type="ARBA" id="ARBA00005364"/>
    </source>
</evidence>
<keyword evidence="5 8" id="KW-1133">Transmembrane helix</keyword>
<dbReference type="InterPro" id="IPR004481">
    <property type="entry name" value="K/Na/Ca-exchanger"/>
</dbReference>
<dbReference type="GO" id="GO:0005262">
    <property type="term" value="F:calcium channel activity"/>
    <property type="evidence" value="ECO:0007669"/>
    <property type="project" value="TreeGrafter"/>
</dbReference>
<comment type="similarity">
    <text evidence="2">Belongs to the Ca(2+):cation antiporter (CaCA) (TC 2.A.19) family. SLC24A subfamily.</text>
</comment>
<dbReference type="PANTHER" id="PTHR10846:SF74">
    <property type="entry name" value="SODIUM_POTASSIUM_CALCIUM EXCHANGER CG1090-RELATED"/>
    <property type="match status" value="1"/>
</dbReference>
<dbReference type="EnsemblMetazoa" id="GAUT005542-RA">
    <property type="protein sequence ID" value="GAUT005542-PA"/>
    <property type="gene ID" value="GAUT005542"/>
</dbReference>
<evidence type="ECO:0000256" key="7">
    <source>
        <dbReference type="SAM" id="MobiDB-lite"/>
    </source>
</evidence>
<proteinExistence type="inferred from homology"/>
<dbReference type="PANTHER" id="PTHR10846">
    <property type="entry name" value="SODIUM/POTASSIUM/CALCIUM EXCHANGER"/>
    <property type="match status" value="1"/>
</dbReference>
<keyword evidence="3" id="KW-0050">Antiport</keyword>
<dbReference type="STRING" id="7395.A0A1A9UI32"/>
<name>A0A1A9UI32_GLOAU</name>
<dbReference type="GO" id="GO:0005886">
    <property type="term" value="C:plasma membrane"/>
    <property type="evidence" value="ECO:0007669"/>
    <property type="project" value="TreeGrafter"/>
</dbReference>
<dbReference type="VEuPathDB" id="VectorBase:GAUT005542"/>
<keyword evidence="4 8" id="KW-0812">Transmembrane</keyword>
<keyword evidence="10" id="KW-1185">Reference proteome</keyword>
<reference evidence="9" key="1">
    <citation type="submission" date="2020-05" db="UniProtKB">
        <authorList>
            <consortium name="EnsemblMetazoa"/>
        </authorList>
    </citation>
    <scope>IDENTIFICATION</scope>
    <source>
        <strain evidence="9">TTRI</strain>
    </source>
</reference>
<comment type="subcellular location">
    <subcellularLocation>
        <location evidence="1">Membrane</location>
        <topology evidence="1">Multi-pass membrane protein</topology>
    </subcellularLocation>
</comment>
<dbReference type="Proteomes" id="UP000078200">
    <property type="component" value="Unassembled WGS sequence"/>
</dbReference>
<feature type="transmembrane region" description="Helical" evidence="8">
    <location>
        <begin position="88"/>
        <end position="107"/>
    </location>
</feature>
<keyword evidence="6 8" id="KW-0472">Membrane</keyword>
<feature type="transmembrane region" description="Helical" evidence="8">
    <location>
        <begin position="113"/>
        <end position="134"/>
    </location>
</feature>
<feature type="compositionally biased region" description="Basic and acidic residues" evidence="7">
    <location>
        <begin position="37"/>
        <end position="46"/>
    </location>
</feature>
<organism evidence="9 10">
    <name type="scientific">Glossina austeni</name>
    <name type="common">Savannah tsetse fly</name>
    <dbReference type="NCBI Taxonomy" id="7395"/>
    <lineage>
        <taxon>Eukaryota</taxon>
        <taxon>Metazoa</taxon>
        <taxon>Ecdysozoa</taxon>
        <taxon>Arthropoda</taxon>
        <taxon>Hexapoda</taxon>
        <taxon>Insecta</taxon>
        <taxon>Pterygota</taxon>
        <taxon>Neoptera</taxon>
        <taxon>Endopterygota</taxon>
        <taxon>Diptera</taxon>
        <taxon>Brachycera</taxon>
        <taxon>Muscomorpha</taxon>
        <taxon>Hippoboscoidea</taxon>
        <taxon>Glossinidae</taxon>
        <taxon>Glossina</taxon>
    </lineage>
</organism>
<evidence type="ECO:0000256" key="6">
    <source>
        <dbReference type="ARBA" id="ARBA00023136"/>
    </source>
</evidence>
<keyword evidence="3" id="KW-0813">Transport</keyword>
<evidence type="ECO:0000256" key="4">
    <source>
        <dbReference type="ARBA" id="ARBA00022692"/>
    </source>
</evidence>
<evidence type="ECO:0000313" key="9">
    <source>
        <dbReference type="EnsemblMetazoa" id="GAUT005542-PA"/>
    </source>
</evidence>
<dbReference type="GO" id="GO:0006874">
    <property type="term" value="P:intracellular calcium ion homeostasis"/>
    <property type="evidence" value="ECO:0007669"/>
    <property type="project" value="TreeGrafter"/>
</dbReference>
<sequence length="137" mass="15684">MAYNPDQPESSATKNASNDNTKPVVGTPQPAYSDYYKSNDHSKEVRPNPLERSTESGPQAPITWHVIYSIHFLCQKTMPDCRIEKYRNWYPFTFMISMISISFYSYFMVWMITVIGSTLAIPPSAFLLFSATVLHTQ</sequence>
<dbReference type="AlphaFoldDB" id="A0A1A9UI32"/>
<evidence type="ECO:0000256" key="1">
    <source>
        <dbReference type="ARBA" id="ARBA00004141"/>
    </source>
</evidence>
<evidence type="ECO:0000256" key="3">
    <source>
        <dbReference type="ARBA" id="ARBA00022449"/>
    </source>
</evidence>
<feature type="region of interest" description="Disordered" evidence="7">
    <location>
        <begin position="1"/>
        <end position="57"/>
    </location>
</feature>
<evidence type="ECO:0000256" key="5">
    <source>
        <dbReference type="ARBA" id="ARBA00022989"/>
    </source>
</evidence>
<evidence type="ECO:0000313" key="10">
    <source>
        <dbReference type="Proteomes" id="UP000078200"/>
    </source>
</evidence>
<protein>
    <submittedName>
        <fullName evidence="9">Uncharacterized protein</fullName>
    </submittedName>
</protein>
<evidence type="ECO:0000256" key="8">
    <source>
        <dbReference type="SAM" id="Phobius"/>
    </source>
</evidence>
<accession>A0A1A9UI32</accession>